<dbReference type="PANTHER" id="PTHR10775">
    <property type="entry name" value="OS08G0208400 PROTEIN"/>
    <property type="match status" value="1"/>
</dbReference>
<gene>
    <name evidence="1" type="ORF">Slati_0450500</name>
</gene>
<evidence type="ECO:0008006" key="2">
    <source>
        <dbReference type="Google" id="ProtNLM"/>
    </source>
</evidence>
<protein>
    <recommendedName>
        <fullName evidence="2">Transposase-associated domain-containing protein</fullName>
    </recommendedName>
</protein>
<dbReference type="EMBL" id="JACGWN010000002">
    <property type="protein sequence ID" value="KAL0458233.1"/>
    <property type="molecule type" value="Genomic_DNA"/>
</dbReference>
<dbReference type="AlphaFoldDB" id="A0AAW2XVU0"/>
<proteinExistence type="predicted"/>
<reference evidence="1" key="2">
    <citation type="journal article" date="2024" name="Plant">
        <title>Genomic evolution and insights into agronomic trait innovations of Sesamum species.</title>
        <authorList>
            <person name="Miao H."/>
            <person name="Wang L."/>
            <person name="Qu L."/>
            <person name="Liu H."/>
            <person name="Sun Y."/>
            <person name="Le M."/>
            <person name="Wang Q."/>
            <person name="Wei S."/>
            <person name="Zheng Y."/>
            <person name="Lin W."/>
            <person name="Duan Y."/>
            <person name="Cao H."/>
            <person name="Xiong S."/>
            <person name="Wang X."/>
            <person name="Wei L."/>
            <person name="Li C."/>
            <person name="Ma Q."/>
            <person name="Ju M."/>
            <person name="Zhao R."/>
            <person name="Li G."/>
            <person name="Mu C."/>
            <person name="Tian Q."/>
            <person name="Mei H."/>
            <person name="Zhang T."/>
            <person name="Gao T."/>
            <person name="Zhang H."/>
        </authorList>
    </citation>
    <scope>NUCLEOTIDE SEQUENCE</scope>
    <source>
        <strain evidence="1">KEN1</strain>
    </source>
</reference>
<comment type="caution">
    <text evidence="1">The sequence shown here is derived from an EMBL/GenBank/DDBJ whole genome shotgun (WGS) entry which is preliminary data.</text>
</comment>
<name>A0AAW2XVU0_9LAMI</name>
<reference evidence="1" key="1">
    <citation type="submission" date="2020-06" db="EMBL/GenBank/DDBJ databases">
        <authorList>
            <person name="Li T."/>
            <person name="Hu X."/>
            <person name="Zhang T."/>
            <person name="Song X."/>
            <person name="Zhang H."/>
            <person name="Dai N."/>
            <person name="Sheng W."/>
            <person name="Hou X."/>
            <person name="Wei L."/>
        </authorList>
    </citation>
    <scope>NUCLEOTIDE SEQUENCE</scope>
    <source>
        <strain evidence="1">KEN1</strain>
        <tissue evidence="1">Leaf</tissue>
    </source>
</reference>
<sequence length="221" mass="25899">MYEKNLLNRADFTPKFENGFTAFIEWVKSQHAYMDSEKIRCPCRKYKNEVFKTPDEDEQTPPAPADKGTNTHCGADEVHAAEQPLWNGCTQSQLGVIVELVDIKANSYISQRIYNRISQWTEHILPCDHTLPLDYYNTKKLINYLGLPMEKIDACRNDCMLYWKDDIDLDYDKFCGEARYQPTRERNPNRKKIPYAILRYLPLTPRLQRLYASQATAEQMT</sequence>
<organism evidence="1">
    <name type="scientific">Sesamum latifolium</name>
    <dbReference type="NCBI Taxonomy" id="2727402"/>
    <lineage>
        <taxon>Eukaryota</taxon>
        <taxon>Viridiplantae</taxon>
        <taxon>Streptophyta</taxon>
        <taxon>Embryophyta</taxon>
        <taxon>Tracheophyta</taxon>
        <taxon>Spermatophyta</taxon>
        <taxon>Magnoliopsida</taxon>
        <taxon>eudicotyledons</taxon>
        <taxon>Gunneridae</taxon>
        <taxon>Pentapetalae</taxon>
        <taxon>asterids</taxon>
        <taxon>lamiids</taxon>
        <taxon>Lamiales</taxon>
        <taxon>Pedaliaceae</taxon>
        <taxon>Sesamum</taxon>
    </lineage>
</organism>
<evidence type="ECO:0000313" key="1">
    <source>
        <dbReference type="EMBL" id="KAL0458233.1"/>
    </source>
</evidence>
<dbReference type="PANTHER" id="PTHR10775:SF185">
    <property type="entry name" value="OS08G0208400 PROTEIN"/>
    <property type="match status" value="1"/>
</dbReference>
<accession>A0AAW2XVU0</accession>